<evidence type="ECO:0000313" key="4">
    <source>
        <dbReference type="Proteomes" id="UP000233597"/>
    </source>
</evidence>
<dbReference type="EMBL" id="NWTK01000001">
    <property type="protein sequence ID" value="PKR55779.1"/>
    <property type="molecule type" value="Genomic_DNA"/>
</dbReference>
<evidence type="ECO:0000313" key="3">
    <source>
        <dbReference type="Proteomes" id="UP000233458"/>
    </source>
</evidence>
<dbReference type="EMBL" id="CP024199">
    <property type="protein sequence ID" value="AUG51851.1"/>
    <property type="molecule type" value="Genomic_DNA"/>
</dbReference>
<evidence type="ECO:0000313" key="2">
    <source>
        <dbReference type="EMBL" id="PKR55779.1"/>
    </source>
</evidence>
<keyword evidence="3" id="KW-1185">Reference proteome</keyword>
<name>A0A2N3KYY2_9PROT</name>
<protein>
    <submittedName>
        <fullName evidence="2">Uncharacterized protein</fullName>
    </submittedName>
</protein>
<dbReference type="AlphaFoldDB" id="A0A2N3KYY2"/>
<dbReference type="KEGG" id="thac:CSC3H3_03315"/>
<evidence type="ECO:0000313" key="1">
    <source>
        <dbReference type="EMBL" id="AUG51851.1"/>
    </source>
</evidence>
<gene>
    <name evidence="2" type="ORF">COO20_00720</name>
    <name evidence="1" type="ORF">CSC3H3_03315</name>
</gene>
<sequence length="61" mass="6949">MSIEIIPVIFLICTNLRNTVVAIRTKHGEFAAKYTNAQVFELIPFSMAAHHFVRLTFEGKL</sequence>
<organism evidence="2 4">
    <name type="scientific">Thalassospira marina</name>
    <dbReference type="NCBI Taxonomy" id="2048283"/>
    <lineage>
        <taxon>Bacteria</taxon>
        <taxon>Pseudomonadati</taxon>
        <taxon>Pseudomonadota</taxon>
        <taxon>Alphaproteobacteria</taxon>
        <taxon>Rhodospirillales</taxon>
        <taxon>Thalassospiraceae</taxon>
        <taxon>Thalassospira</taxon>
    </lineage>
</organism>
<dbReference type="Proteomes" id="UP000233597">
    <property type="component" value="Unassembled WGS sequence"/>
</dbReference>
<accession>A0A2N3KYY2</accession>
<reference evidence="2 4" key="1">
    <citation type="submission" date="2017-09" db="EMBL/GenBank/DDBJ databases">
        <title>Biodiversity and function of Thalassospira species in the particle-attached aromatic-hydrocarbon-degrading consortia from the surface seawater of the South China Sea.</title>
        <authorList>
            <person name="Dong C."/>
            <person name="Liu R."/>
            <person name="Shao Z."/>
        </authorList>
    </citation>
    <scope>NUCLEOTIDE SEQUENCE [LARGE SCALE GENOMIC DNA]</scope>
    <source>
        <strain evidence="2 4">CSC1P2</strain>
    </source>
</reference>
<proteinExistence type="predicted"/>
<reference evidence="1 3" key="2">
    <citation type="submission" date="2017-10" db="EMBL/GenBank/DDBJ databases">
        <title>Biodiversity and function of Thalassospira species in the particle-attached aromatic-hydrocarbon-degrading consortia from the surface seawater of the China South Sea.</title>
        <authorList>
            <person name="Dong C."/>
            <person name="Liu R."/>
            <person name="Shao Z."/>
        </authorList>
    </citation>
    <scope>NUCLEOTIDE SEQUENCE [LARGE SCALE GENOMIC DNA]</scope>
    <source>
        <strain evidence="1 3">CSC3H3</strain>
    </source>
</reference>
<dbReference type="Proteomes" id="UP000233458">
    <property type="component" value="Chromosome"/>
</dbReference>